<evidence type="ECO:0000313" key="7">
    <source>
        <dbReference type="Proteomes" id="UP000727456"/>
    </source>
</evidence>
<keyword evidence="3 6" id="KW-0413">Isomerase</keyword>
<evidence type="ECO:0000256" key="2">
    <source>
        <dbReference type="ARBA" id="ARBA00023110"/>
    </source>
</evidence>
<evidence type="ECO:0000256" key="3">
    <source>
        <dbReference type="ARBA" id="ARBA00023235"/>
    </source>
</evidence>
<protein>
    <recommendedName>
        <fullName evidence="1">peptidylprolyl isomerase</fullName>
        <ecNumber evidence="1">5.2.1.8</ecNumber>
    </recommendedName>
</protein>
<sequence length="295" mass="31904">MIRSLTPALALLVATAALAADPPKPATPASVLERAPAGDWAPVPLDHLMVMELAGGGRVAILLAPEFAPGHVGNIEAMAKAHWYDGLWIDRVQDGYVTQWGDPDDKKPLPPGAVEKLPAEYERPVAGLAFKALPYRDTFAPQVGLVGPWPVARDGATAWLTHCYGMVGVGRSNSPDNGNGMELYTIIAQPARQLDRNITVVGRVLWGMEHLTALPRGQGAMGFYDAKVKMLPIVRVTMANELPASDRPHLEMLRSDSASFDAWVHIKANRKDDFYVRPAGAIDLCSALPPVREIK</sequence>
<dbReference type="Gene3D" id="2.40.100.10">
    <property type="entry name" value="Cyclophilin-like"/>
    <property type="match status" value="1"/>
</dbReference>
<dbReference type="InterPro" id="IPR029000">
    <property type="entry name" value="Cyclophilin-like_dom_sf"/>
</dbReference>
<keyword evidence="7" id="KW-1185">Reference proteome</keyword>
<proteinExistence type="predicted"/>
<feature type="domain" description="PPIase cyclophilin-type" evidence="5">
    <location>
        <begin position="49"/>
        <end position="221"/>
    </location>
</feature>
<dbReference type="InterPro" id="IPR044665">
    <property type="entry name" value="E_coli_cyclophilin_A-like"/>
</dbReference>
<dbReference type="Pfam" id="PF00160">
    <property type="entry name" value="Pro_isomerase"/>
    <property type="match status" value="1"/>
</dbReference>
<dbReference type="InterPro" id="IPR002130">
    <property type="entry name" value="Cyclophilin-type_PPIase_dom"/>
</dbReference>
<dbReference type="EC" id="5.2.1.8" evidence="1"/>
<evidence type="ECO:0000259" key="5">
    <source>
        <dbReference type="Pfam" id="PF00160"/>
    </source>
</evidence>
<organism evidence="6 7">
    <name type="scientific">Sphingomonas vulcanisoli</name>
    <dbReference type="NCBI Taxonomy" id="1658060"/>
    <lineage>
        <taxon>Bacteria</taxon>
        <taxon>Pseudomonadati</taxon>
        <taxon>Pseudomonadota</taxon>
        <taxon>Alphaproteobacteria</taxon>
        <taxon>Sphingomonadales</taxon>
        <taxon>Sphingomonadaceae</taxon>
        <taxon>Sphingomonas</taxon>
    </lineage>
</organism>
<dbReference type="PANTHER" id="PTHR43246">
    <property type="entry name" value="PEPTIDYL-PROLYL CIS-TRANS ISOMERASE CYP38, CHLOROPLASTIC"/>
    <property type="match status" value="1"/>
</dbReference>
<evidence type="ECO:0000313" key="6">
    <source>
        <dbReference type="EMBL" id="NIJ09043.1"/>
    </source>
</evidence>
<gene>
    <name evidence="6" type="ORF">FHS31_002673</name>
</gene>
<evidence type="ECO:0000256" key="1">
    <source>
        <dbReference type="ARBA" id="ARBA00013194"/>
    </source>
</evidence>
<comment type="caution">
    <text evidence="6">The sequence shown here is derived from an EMBL/GenBank/DDBJ whole genome shotgun (WGS) entry which is preliminary data.</text>
</comment>
<accession>A0ABX0TU50</accession>
<evidence type="ECO:0000256" key="4">
    <source>
        <dbReference type="SAM" id="SignalP"/>
    </source>
</evidence>
<keyword evidence="4" id="KW-0732">Signal</keyword>
<dbReference type="Proteomes" id="UP000727456">
    <property type="component" value="Unassembled WGS sequence"/>
</dbReference>
<feature type="signal peptide" evidence="4">
    <location>
        <begin position="1"/>
        <end position="19"/>
    </location>
</feature>
<dbReference type="SUPFAM" id="SSF50891">
    <property type="entry name" value="Cyclophilin-like"/>
    <property type="match status" value="1"/>
</dbReference>
<keyword evidence="2" id="KW-0697">Rotamase</keyword>
<dbReference type="GO" id="GO:0003755">
    <property type="term" value="F:peptidyl-prolyl cis-trans isomerase activity"/>
    <property type="evidence" value="ECO:0007669"/>
    <property type="project" value="UniProtKB-EC"/>
</dbReference>
<dbReference type="EMBL" id="JAAOZC010000007">
    <property type="protein sequence ID" value="NIJ09043.1"/>
    <property type="molecule type" value="Genomic_DNA"/>
</dbReference>
<reference evidence="6 7" key="1">
    <citation type="submission" date="2020-03" db="EMBL/GenBank/DDBJ databases">
        <title>Genomic Encyclopedia of Type Strains, Phase III (KMG-III): the genomes of soil and plant-associated and newly described type strains.</title>
        <authorList>
            <person name="Whitman W."/>
        </authorList>
    </citation>
    <scope>NUCLEOTIDE SEQUENCE [LARGE SCALE GENOMIC DNA]</scope>
    <source>
        <strain evidence="6 7">CECT 8804</strain>
    </source>
</reference>
<feature type="chain" id="PRO_5047307986" description="peptidylprolyl isomerase" evidence="4">
    <location>
        <begin position="20"/>
        <end position="295"/>
    </location>
</feature>
<name>A0ABX0TU50_9SPHN</name>
<dbReference type="RefSeq" id="WP_167074264.1">
    <property type="nucleotide sequence ID" value="NZ_JAAOZC010000007.1"/>
</dbReference>